<dbReference type="Gene3D" id="4.10.60.10">
    <property type="entry name" value="Zinc finger, CCHC-type"/>
    <property type="match status" value="1"/>
</dbReference>
<dbReference type="GO" id="GO:0017172">
    <property type="term" value="F:cysteine dioxygenase activity"/>
    <property type="evidence" value="ECO:0007669"/>
    <property type="project" value="UniProtKB-EC"/>
</dbReference>
<dbReference type="AlphaFoldDB" id="A0AAQ3Q8E2"/>
<evidence type="ECO:0000259" key="10">
    <source>
        <dbReference type="PROSITE" id="PS50158"/>
    </source>
</evidence>
<comment type="catalytic activity">
    <reaction evidence="7">
        <text>L-cysteine + O2 = 3-sulfino-L-alanine + H(+)</text>
        <dbReference type="Rhea" id="RHEA:20441"/>
        <dbReference type="ChEBI" id="CHEBI:15378"/>
        <dbReference type="ChEBI" id="CHEBI:15379"/>
        <dbReference type="ChEBI" id="CHEBI:35235"/>
        <dbReference type="ChEBI" id="CHEBI:61085"/>
        <dbReference type="EC" id="1.13.11.20"/>
    </reaction>
    <physiologicalReaction direction="left-to-right" evidence="7">
        <dbReference type="Rhea" id="RHEA:20442"/>
    </physiologicalReaction>
</comment>
<evidence type="ECO:0000256" key="5">
    <source>
        <dbReference type="ARBA" id="ARBA00023002"/>
    </source>
</evidence>
<dbReference type="Pfam" id="PF07847">
    <property type="entry name" value="PCO_ADO"/>
    <property type="match status" value="1"/>
</dbReference>
<feature type="compositionally biased region" description="Basic and acidic residues" evidence="9">
    <location>
        <begin position="650"/>
        <end position="663"/>
    </location>
</feature>
<evidence type="ECO:0000313" key="12">
    <source>
        <dbReference type="Proteomes" id="UP001327560"/>
    </source>
</evidence>
<evidence type="ECO:0000256" key="8">
    <source>
        <dbReference type="PROSITE-ProRule" id="PRU00047"/>
    </source>
</evidence>
<gene>
    <name evidence="11" type="ORF">Cni_G11711</name>
</gene>
<comment type="similarity">
    <text evidence="2">Belongs to the cysteine dioxygenase family.</text>
</comment>
<protein>
    <recommendedName>
        <fullName evidence="3">cysteine dioxygenase</fullName>
        <ecNumber evidence="3">1.13.11.20</ecNumber>
    </recommendedName>
</protein>
<keyword evidence="8" id="KW-0863">Zinc-finger</keyword>
<feature type="region of interest" description="Disordered" evidence="9">
    <location>
        <begin position="482"/>
        <end position="511"/>
    </location>
</feature>
<evidence type="ECO:0000256" key="2">
    <source>
        <dbReference type="ARBA" id="ARBA00006622"/>
    </source>
</evidence>
<dbReference type="GO" id="GO:0008270">
    <property type="term" value="F:zinc ion binding"/>
    <property type="evidence" value="ECO:0007669"/>
    <property type="project" value="UniProtKB-KW"/>
</dbReference>
<sequence length="663" mass="75033">MLSIRFPSLRISTYLPPGRWKKKKKWSQGGIPAILRPNPMLRLVRILSSTNPDSAPLDYDPSRELLGIDDNPQPRNASPSEQKLRSWFGPNGQYIRELPCPSCRGRGYTLCTECDIERSRSDCAQCNGKGIRICKQCFGDCVIWEESIDEVPWENARSSSPLKVKEDEEVDKLDIEVDVSRKSKRRYKSPSPEVSLKISRSLRSLNAKTGLFSKHMKIIHQDPKLHAQRVAAIKKTKGTPEARKQASEALKAFFSDPENRLKRSIAMKGVKFTCSNCGEKGHRSYYCPVLREKSGPVRFRCSKCGERGHNQRTCGKTKSLSRRESWHCRLCGQSGHNRRTCTATEPTPLILVTKRSYSYREETWFFPFAPHKNGIPIPFSIIPIPKSPSSSSSSSPEEEEKKNKIPPTTFHHLFHLFSFVSEIHQQYPLSNSSLPKIPSFSRFFRFRRCSIPRFCQSSDFDRVLGSGGFGFRMRVNDKLADPKGKEELATENSKSSTKMNKRRQKKPAASMPTPVQTLFNTCKEVFADAGPGIIPSPDDVQRLRTVLDSLKPEDVGLRPNQPFFRNASTNGPPPVTYLHLSACPNFSIGIFCLPEKAVIPLHNHPCMTVFSKILLGSMHIKSYDWSFCSEEQKSPDFSTDSTHQVSSRTGDAHQEKAWEFAKA</sequence>
<dbReference type="PROSITE" id="PS50158">
    <property type="entry name" value="ZF_CCHC"/>
    <property type="match status" value="3"/>
</dbReference>
<dbReference type="GO" id="GO:0003676">
    <property type="term" value="F:nucleic acid binding"/>
    <property type="evidence" value="ECO:0007669"/>
    <property type="project" value="InterPro"/>
</dbReference>
<feature type="region of interest" description="Disordered" evidence="9">
    <location>
        <begin position="635"/>
        <end position="663"/>
    </location>
</feature>
<dbReference type="InterPro" id="IPR012864">
    <property type="entry name" value="PCO/ADO"/>
</dbReference>
<dbReference type="PANTHER" id="PTHR22966:SF1">
    <property type="entry name" value="PLANT CYSTEINE OXIDASE 1"/>
    <property type="match status" value="1"/>
</dbReference>
<keyword evidence="5" id="KW-0560">Oxidoreductase</keyword>
<dbReference type="SUPFAM" id="SSF51182">
    <property type="entry name" value="RmlC-like cupins"/>
    <property type="match status" value="1"/>
</dbReference>
<dbReference type="EC" id="1.13.11.20" evidence="3"/>
<evidence type="ECO:0000256" key="3">
    <source>
        <dbReference type="ARBA" id="ARBA00013133"/>
    </source>
</evidence>
<dbReference type="EMBL" id="CP136893">
    <property type="protein sequence ID" value="WOL02991.1"/>
    <property type="molecule type" value="Genomic_DNA"/>
</dbReference>
<dbReference type="InterPro" id="IPR036875">
    <property type="entry name" value="Znf_CCHC_sf"/>
</dbReference>
<evidence type="ECO:0000256" key="7">
    <source>
        <dbReference type="ARBA" id="ARBA00024284"/>
    </source>
</evidence>
<evidence type="ECO:0000256" key="9">
    <source>
        <dbReference type="SAM" id="MobiDB-lite"/>
    </source>
</evidence>
<feature type="domain" description="CCHC-type" evidence="10">
    <location>
        <begin position="328"/>
        <end position="341"/>
    </location>
</feature>
<dbReference type="GO" id="GO:0070483">
    <property type="term" value="P:detection of hypoxia"/>
    <property type="evidence" value="ECO:0007669"/>
    <property type="project" value="UniProtKB-ARBA"/>
</dbReference>
<reference evidence="11 12" key="1">
    <citation type="submission" date="2023-10" db="EMBL/GenBank/DDBJ databases">
        <title>Chromosome-scale genome assembly provides insights into flower coloration mechanisms of Canna indica.</title>
        <authorList>
            <person name="Li C."/>
        </authorList>
    </citation>
    <scope>NUCLEOTIDE SEQUENCE [LARGE SCALE GENOMIC DNA]</scope>
    <source>
        <tissue evidence="11">Flower</tissue>
    </source>
</reference>
<feature type="domain" description="CCHC-type" evidence="10">
    <location>
        <begin position="300"/>
        <end position="314"/>
    </location>
</feature>
<dbReference type="PANTHER" id="PTHR22966">
    <property type="entry name" value="2-AMINOETHANETHIOL DIOXYGENASE"/>
    <property type="match status" value="1"/>
</dbReference>
<keyword evidence="8" id="KW-0862">Zinc</keyword>
<name>A0AAQ3Q8E2_9LILI</name>
<keyword evidence="6" id="KW-0408">Iron</keyword>
<evidence type="ECO:0000313" key="11">
    <source>
        <dbReference type="EMBL" id="WOL02991.1"/>
    </source>
</evidence>
<feature type="region of interest" description="Disordered" evidence="9">
    <location>
        <begin position="54"/>
        <end position="83"/>
    </location>
</feature>
<dbReference type="Proteomes" id="UP001327560">
    <property type="component" value="Chromosome 4"/>
</dbReference>
<keyword evidence="4" id="KW-0479">Metal-binding</keyword>
<feature type="compositionally biased region" description="Polar residues" evidence="9">
    <location>
        <begin position="635"/>
        <end position="649"/>
    </location>
</feature>
<feature type="domain" description="CCHC-type" evidence="10">
    <location>
        <begin position="274"/>
        <end position="288"/>
    </location>
</feature>
<organism evidence="11 12">
    <name type="scientific">Canna indica</name>
    <name type="common">Indian-shot</name>
    <dbReference type="NCBI Taxonomy" id="4628"/>
    <lineage>
        <taxon>Eukaryota</taxon>
        <taxon>Viridiplantae</taxon>
        <taxon>Streptophyta</taxon>
        <taxon>Embryophyta</taxon>
        <taxon>Tracheophyta</taxon>
        <taxon>Spermatophyta</taxon>
        <taxon>Magnoliopsida</taxon>
        <taxon>Liliopsida</taxon>
        <taxon>Zingiberales</taxon>
        <taxon>Cannaceae</taxon>
        <taxon>Canna</taxon>
    </lineage>
</organism>
<keyword evidence="12" id="KW-1185">Reference proteome</keyword>
<dbReference type="Gene3D" id="2.60.120.10">
    <property type="entry name" value="Jelly Rolls"/>
    <property type="match status" value="1"/>
</dbReference>
<dbReference type="SMART" id="SM00343">
    <property type="entry name" value="ZnF_C2HC"/>
    <property type="match status" value="3"/>
</dbReference>
<dbReference type="InterPro" id="IPR014710">
    <property type="entry name" value="RmlC-like_jellyroll"/>
</dbReference>
<accession>A0AAQ3Q8E2</accession>
<dbReference type="InterPro" id="IPR001878">
    <property type="entry name" value="Znf_CCHC"/>
</dbReference>
<evidence type="ECO:0000256" key="1">
    <source>
        <dbReference type="ARBA" id="ARBA00001954"/>
    </source>
</evidence>
<comment type="cofactor">
    <cofactor evidence="1">
        <name>Fe(2+)</name>
        <dbReference type="ChEBI" id="CHEBI:29033"/>
    </cofactor>
</comment>
<evidence type="ECO:0000256" key="6">
    <source>
        <dbReference type="ARBA" id="ARBA00023004"/>
    </source>
</evidence>
<dbReference type="InterPro" id="IPR011051">
    <property type="entry name" value="RmlC_Cupin_sf"/>
</dbReference>
<evidence type="ECO:0000256" key="4">
    <source>
        <dbReference type="ARBA" id="ARBA00022723"/>
    </source>
</evidence>
<proteinExistence type="inferred from homology"/>
<dbReference type="SUPFAM" id="SSF57756">
    <property type="entry name" value="Retrovirus zinc finger-like domains"/>
    <property type="match status" value="1"/>
</dbReference>